<feature type="domain" description="C2H2-type" evidence="7">
    <location>
        <begin position="426"/>
        <end position="454"/>
    </location>
</feature>
<dbReference type="InterPro" id="IPR013087">
    <property type="entry name" value="Znf_C2H2_type"/>
</dbReference>
<evidence type="ECO:0000256" key="2">
    <source>
        <dbReference type="ARBA" id="ARBA00022723"/>
    </source>
</evidence>
<evidence type="ECO:0000256" key="6">
    <source>
        <dbReference type="PROSITE-ProRule" id="PRU00042"/>
    </source>
</evidence>
<dbReference type="Pfam" id="PF13894">
    <property type="entry name" value="zf-C2H2_4"/>
    <property type="match status" value="1"/>
</dbReference>
<dbReference type="PANTHER" id="PTHR24379:SF127">
    <property type="entry name" value="BLOODY FINGERS-RELATED"/>
    <property type="match status" value="1"/>
</dbReference>
<dbReference type="InterPro" id="IPR036236">
    <property type="entry name" value="Znf_C2H2_sf"/>
</dbReference>
<reference evidence="8" key="1">
    <citation type="submission" date="2022-03" db="EMBL/GenBank/DDBJ databases">
        <authorList>
            <person name="Martin H S."/>
        </authorList>
    </citation>
    <scope>NUCLEOTIDE SEQUENCE</scope>
</reference>
<dbReference type="Gene3D" id="1.10.10.60">
    <property type="entry name" value="Homeodomain-like"/>
    <property type="match status" value="1"/>
</dbReference>
<sequence>MLSECFALSWQQPDEHMKYMEMICTACIKRLRDAFAFRREVLVSAEVLREHQEEMYFCTTVKVEQHLEQEKEVEFEDVEYLEIYEGTNKEDSKEEVNDNLQIPCKEETGSVKRKWPKKLPKEDRNKTYKQYTARELKMAIDAVLSNKLSRKSASELYRVPRKTLNAKLHSSIANKQEADDEAVKLMEQDKHYKLVEEIKTILTYTNAVPYKTKTSRYYCAYCSTDGPYFEDPDDLRTHTRTQHLDERTKSIDQIMRPQWLNEVLKLDIQSLHCTVCCIILPQWNDMFRHLETEHQIFLDEAYNKVIPYILQRELCCALCGDSFPNYHSLDGHMNAHYSSYICYECGDTFLAASRLNKHVEVHNVGRYPCDGCGKVFKLRKYMKKHYDLVHGSEQKIRCLYCPERFFGTFQRHQHVLDSHPERVKVIACEICGKTFDWKPYYTAHMRRIHGTEKNYRCKICDKTFLMNYELRNHQIKHVKEKNVECELCSERFKTKSALIRHTRLYHDRDLSVRMKEIVSEA</sequence>
<keyword evidence="4 6" id="KW-0863">Zinc-finger</keyword>
<dbReference type="Pfam" id="PF13912">
    <property type="entry name" value="zf-C2H2_6"/>
    <property type="match status" value="1"/>
</dbReference>
<feature type="domain" description="C2H2-type" evidence="7">
    <location>
        <begin position="340"/>
        <end position="367"/>
    </location>
</feature>
<evidence type="ECO:0000313" key="8">
    <source>
        <dbReference type="EMBL" id="CAH2062197.1"/>
    </source>
</evidence>
<organism evidence="8 9">
    <name type="scientific">Iphiclides podalirius</name>
    <name type="common">scarce swallowtail</name>
    <dbReference type="NCBI Taxonomy" id="110791"/>
    <lineage>
        <taxon>Eukaryota</taxon>
        <taxon>Metazoa</taxon>
        <taxon>Ecdysozoa</taxon>
        <taxon>Arthropoda</taxon>
        <taxon>Hexapoda</taxon>
        <taxon>Insecta</taxon>
        <taxon>Pterygota</taxon>
        <taxon>Neoptera</taxon>
        <taxon>Endopterygota</taxon>
        <taxon>Lepidoptera</taxon>
        <taxon>Glossata</taxon>
        <taxon>Ditrysia</taxon>
        <taxon>Papilionoidea</taxon>
        <taxon>Papilionidae</taxon>
        <taxon>Papilioninae</taxon>
        <taxon>Iphiclides</taxon>
    </lineage>
</organism>
<evidence type="ECO:0000256" key="4">
    <source>
        <dbReference type="ARBA" id="ARBA00022771"/>
    </source>
</evidence>
<dbReference type="Pfam" id="PF00096">
    <property type="entry name" value="zf-C2H2"/>
    <property type="match status" value="3"/>
</dbReference>
<keyword evidence="3" id="KW-0677">Repeat</keyword>
<evidence type="ECO:0000259" key="7">
    <source>
        <dbReference type="PROSITE" id="PS50157"/>
    </source>
</evidence>
<evidence type="ECO:0000256" key="3">
    <source>
        <dbReference type="ARBA" id="ARBA00022737"/>
    </source>
</evidence>
<comment type="subcellular location">
    <subcellularLocation>
        <location evidence="1">Nucleus</location>
    </subcellularLocation>
</comment>
<dbReference type="PROSITE" id="PS00028">
    <property type="entry name" value="ZINC_FINGER_C2H2_1"/>
    <property type="match status" value="6"/>
</dbReference>
<feature type="domain" description="C2H2-type" evidence="7">
    <location>
        <begin position="367"/>
        <end position="395"/>
    </location>
</feature>
<dbReference type="InterPro" id="IPR009057">
    <property type="entry name" value="Homeodomain-like_sf"/>
</dbReference>
<feature type="domain" description="C2H2-type" evidence="7">
    <location>
        <begin position="483"/>
        <end position="511"/>
    </location>
</feature>
<keyword evidence="2" id="KW-0479">Metal-binding</keyword>
<dbReference type="Gene3D" id="3.30.160.60">
    <property type="entry name" value="Classic Zinc Finger"/>
    <property type="match status" value="5"/>
</dbReference>
<keyword evidence="9" id="KW-1185">Reference proteome</keyword>
<dbReference type="PANTHER" id="PTHR24379">
    <property type="entry name" value="KRAB AND ZINC FINGER DOMAIN-CONTAINING"/>
    <property type="match status" value="1"/>
</dbReference>
<proteinExistence type="predicted"/>
<dbReference type="PROSITE" id="PS50157">
    <property type="entry name" value="ZINC_FINGER_C2H2_2"/>
    <property type="match status" value="6"/>
</dbReference>
<accession>A0ABN8IN07</accession>
<dbReference type="Proteomes" id="UP000837857">
    <property type="component" value="Chromosome 29"/>
</dbReference>
<feature type="non-terminal residue" evidence="8">
    <location>
        <position position="521"/>
    </location>
</feature>
<name>A0ABN8IN07_9NEOP</name>
<keyword evidence="5" id="KW-0862">Zinc</keyword>
<feature type="domain" description="C2H2-type" evidence="7">
    <location>
        <begin position="314"/>
        <end position="341"/>
    </location>
</feature>
<feature type="domain" description="C2H2-type" evidence="7">
    <location>
        <begin position="455"/>
        <end position="482"/>
    </location>
</feature>
<evidence type="ECO:0000313" key="9">
    <source>
        <dbReference type="Proteomes" id="UP000837857"/>
    </source>
</evidence>
<protein>
    <recommendedName>
        <fullName evidence="7">C2H2-type domain-containing protein</fullName>
    </recommendedName>
</protein>
<dbReference type="SMART" id="SM00355">
    <property type="entry name" value="ZnF_C2H2"/>
    <property type="match status" value="9"/>
</dbReference>
<evidence type="ECO:0000256" key="5">
    <source>
        <dbReference type="ARBA" id="ARBA00022833"/>
    </source>
</evidence>
<dbReference type="SUPFAM" id="SSF57667">
    <property type="entry name" value="beta-beta-alpha zinc fingers"/>
    <property type="match status" value="4"/>
</dbReference>
<dbReference type="EMBL" id="OW152841">
    <property type="protein sequence ID" value="CAH2062197.1"/>
    <property type="molecule type" value="Genomic_DNA"/>
</dbReference>
<evidence type="ECO:0000256" key="1">
    <source>
        <dbReference type="ARBA" id="ARBA00004123"/>
    </source>
</evidence>
<dbReference type="SUPFAM" id="SSF46689">
    <property type="entry name" value="Homeodomain-like"/>
    <property type="match status" value="1"/>
</dbReference>
<gene>
    <name evidence="8" type="ORF">IPOD504_LOCUS11763</name>
</gene>